<dbReference type="Pfam" id="PF23562">
    <property type="entry name" value="AMP-binding_C_3"/>
    <property type="match status" value="1"/>
</dbReference>
<dbReference type="Pfam" id="PF00501">
    <property type="entry name" value="AMP-binding"/>
    <property type="match status" value="1"/>
</dbReference>
<protein>
    <recommendedName>
        <fullName evidence="3">AMP-dependent synthetase/ligase domain-containing protein</fullName>
    </recommendedName>
</protein>
<evidence type="ECO:0000256" key="1">
    <source>
        <dbReference type="ARBA" id="ARBA00022741"/>
    </source>
</evidence>
<dbReference type="STRING" id="1630136.AS592_02775"/>
<dbReference type="InterPro" id="IPR000873">
    <property type="entry name" value="AMP-dep_synth/lig_dom"/>
</dbReference>
<feature type="domain" description="AMP-dependent synthetase/ligase" evidence="3">
    <location>
        <begin position="17"/>
        <end position="410"/>
    </location>
</feature>
<evidence type="ECO:0000313" key="4">
    <source>
        <dbReference type="EMBL" id="KYJ87280.1"/>
    </source>
</evidence>
<dbReference type="Proteomes" id="UP000075359">
    <property type="component" value="Unassembled WGS sequence"/>
</dbReference>
<gene>
    <name evidence="4" type="ORF">AS592_02775</name>
</gene>
<dbReference type="SUPFAM" id="SSF56801">
    <property type="entry name" value="Acetyl-CoA synthetase-like"/>
    <property type="match status" value="1"/>
</dbReference>
<dbReference type="GO" id="GO:0004467">
    <property type="term" value="F:long-chain fatty acid-CoA ligase activity"/>
    <property type="evidence" value="ECO:0007669"/>
    <property type="project" value="TreeGrafter"/>
</dbReference>
<dbReference type="AlphaFoldDB" id="A0A151CIB6"/>
<comment type="caution">
    <text evidence="4">The sequence shown here is derived from an EMBL/GenBank/DDBJ whole genome shotgun (WGS) entry which is preliminary data.</text>
</comment>
<evidence type="ECO:0000313" key="5">
    <source>
        <dbReference type="Proteomes" id="UP000075359"/>
    </source>
</evidence>
<evidence type="ECO:0000259" key="3">
    <source>
        <dbReference type="Pfam" id="PF00501"/>
    </source>
</evidence>
<dbReference type="CDD" id="cd05907">
    <property type="entry name" value="VL_LC_FACS_like"/>
    <property type="match status" value="1"/>
</dbReference>
<dbReference type="Gene3D" id="3.40.50.12780">
    <property type="entry name" value="N-terminal domain of ligase-like"/>
    <property type="match status" value="1"/>
</dbReference>
<reference evidence="4 5" key="1">
    <citation type="submission" date="2015-11" db="EMBL/GenBank/DDBJ databases">
        <title>Draft genome of Sulfurovum riftiae 1812E, a member of the Epsilonproteobacteria isolated from the tube of the deep-sea hydrothermal vent tubewom Riftia pachyptila.</title>
        <authorList>
            <person name="Vetriani C."/>
            <person name="Giovannelli D."/>
        </authorList>
    </citation>
    <scope>NUCLEOTIDE SEQUENCE [LARGE SCALE GENOMIC DNA]</scope>
    <source>
        <strain evidence="4 5">1812E</strain>
    </source>
</reference>
<dbReference type="PANTHER" id="PTHR43272:SF33">
    <property type="entry name" value="AMP-BINDING DOMAIN-CONTAINING PROTEIN-RELATED"/>
    <property type="match status" value="1"/>
</dbReference>
<dbReference type="GO" id="GO:0016020">
    <property type="term" value="C:membrane"/>
    <property type="evidence" value="ECO:0007669"/>
    <property type="project" value="TreeGrafter"/>
</dbReference>
<evidence type="ECO:0000256" key="2">
    <source>
        <dbReference type="ARBA" id="ARBA00022840"/>
    </source>
</evidence>
<proteinExistence type="predicted"/>
<sequence>MYTKYTHFGELFRYLESTPEKKNFLHHRHTGAWVELSKAAFLTQIRFLALAFHVRGWGGKQVAIAMAPSSYWLVIDYALMLSGAVGVPLFTNISSKNLLFELLDASIETVFVDSDEAKERIERYGSDIEVIYVEEKRSAYLDLEDLVAEGSVIDHGNPTLFDELLNRIKAEDIATIVYTSGTSGTPKGVELTHRNLISQIHATAQNYHFDRERDIALSVLPLAHIFERMVMHFYLSQELRIYFADDVKNVGTLLKEIEPTVMTVVPRLLEKVFFKMKLKALEGNIFKQLLVRLAFYRTTGKAPEERMNLLDRILQRLVYGKLKTAFGSQMRMMISGGAALSDRLYRFYLNIGIPLYQGYGLTESSPVICSNTPQANRIGTCGKAFPGVEVKITPDSELLARGENIMHGYHNDTEATREVIDTDGWLHTGDLATMDEAGYLTISGRKKELLKTSTGEFVSAVYIEQLLLGNGWFEHVLVVGDKKPFVVALLYVDPDFLGRVAQKHKRIPSAVLESEKFRKMVSKMIEKINKKLNHWEKIRDFRFIDRAPTIESGELTPSMKLAKEHVMQRYDDLIHEMYKEHV</sequence>
<dbReference type="PANTHER" id="PTHR43272">
    <property type="entry name" value="LONG-CHAIN-FATTY-ACID--COA LIGASE"/>
    <property type="match status" value="1"/>
</dbReference>
<keyword evidence="1" id="KW-0547">Nucleotide-binding</keyword>
<dbReference type="EMBL" id="LNKT01000002">
    <property type="protein sequence ID" value="KYJ87280.1"/>
    <property type="molecule type" value="Genomic_DNA"/>
</dbReference>
<dbReference type="InterPro" id="IPR020845">
    <property type="entry name" value="AMP-binding_CS"/>
</dbReference>
<keyword evidence="5" id="KW-1185">Reference proteome</keyword>
<name>A0A151CIB6_9BACT</name>
<dbReference type="GO" id="GO:0005524">
    <property type="term" value="F:ATP binding"/>
    <property type="evidence" value="ECO:0007669"/>
    <property type="project" value="UniProtKB-KW"/>
</dbReference>
<dbReference type="PROSITE" id="PS00455">
    <property type="entry name" value="AMP_BINDING"/>
    <property type="match status" value="1"/>
</dbReference>
<dbReference type="OrthoDB" id="9765680at2"/>
<organism evidence="4 5">
    <name type="scientific">Sulfurovum riftiae</name>
    <dbReference type="NCBI Taxonomy" id="1630136"/>
    <lineage>
        <taxon>Bacteria</taxon>
        <taxon>Pseudomonadati</taxon>
        <taxon>Campylobacterota</taxon>
        <taxon>Epsilonproteobacteria</taxon>
        <taxon>Campylobacterales</taxon>
        <taxon>Sulfurovaceae</taxon>
        <taxon>Sulfurovum</taxon>
    </lineage>
</organism>
<dbReference type="InterPro" id="IPR042099">
    <property type="entry name" value="ANL_N_sf"/>
</dbReference>
<keyword evidence="2" id="KW-0067">ATP-binding</keyword>
<dbReference type="RefSeq" id="WP_067329022.1">
    <property type="nucleotide sequence ID" value="NZ_LNKT01000002.1"/>
</dbReference>
<accession>A0A151CIB6</accession>